<organism evidence="2 3">
    <name type="scientific">Pseudoclavibacter chungangensis</name>
    <dbReference type="NCBI Taxonomy" id="587635"/>
    <lineage>
        <taxon>Bacteria</taxon>
        <taxon>Bacillati</taxon>
        <taxon>Actinomycetota</taxon>
        <taxon>Actinomycetes</taxon>
        <taxon>Micrococcales</taxon>
        <taxon>Microbacteriaceae</taxon>
        <taxon>Pseudoclavibacter</taxon>
    </lineage>
</organism>
<reference evidence="2 3" key="1">
    <citation type="submission" date="2019-09" db="EMBL/GenBank/DDBJ databases">
        <title>Phylogeny of genus Pseudoclavibacter and closely related genus.</title>
        <authorList>
            <person name="Li Y."/>
        </authorList>
    </citation>
    <scope>NUCLEOTIDE SEQUENCE [LARGE SCALE GENOMIC DNA]</scope>
    <source>
        <strain evidence="2 3">DSM 23821</strain>
    </source>
</reference>
<evidence type="ECO:0000259" key="1">
    <source>
        <dbReference type="PROSITE" id="PS51819"/>
    </source>
</evidence>
<gene>
    <name evidence="2" type="ORF">F8O01_05550</name>
</gene>
<accession>A0A7J5C0R4</accession>
<dbReference type="Pfam" id="PF00903">
    <property type="entry name" value="Glyoxalase"/>
    <property type="match status" value="1"/>
</dbReference>
<dbReference type="PIRSF" id="PIRSF039020">
    <property type="entry name" value="EhpR"/>
    <property type="match status" value="1"/>
</dbReference>
<proteinExistence type="predicted"/>
<dbReference type="InterPro" id="IPR026275">
    <property type="entry name" value="Glyoxalase/dOase/EhpR"/>
</dbReference>
<dbReference type="PROSITE" id="PS51819">
    <property type="entry name" value="VOC"/>
    <property type="match status" value="1"/>
</dbReference>
<dbReference type="InterPro" id="IPR037523">
    <property type="entry name" value="VOC_core"/>
</dbReference>
<dbReference type="InterPro" id="IPR004360">
    <property type="entry name" value="Glyas_Fos-R_dOase_dom"/>
</dbReference>
<dbReference type="EMBL" id="WBJZ01000006">
    <property type="protein sequence ID" value="KAB1659400.1"/>
    <property type="molecule type" value="Genomic_DNA"/>
</dbReference>
<sequence>MTAPNLFLVYVRDVERSTAFYRELLGIEPVFTSPRYVAFEAAPGMLFALWSGRPEAAVPGTPRTSEVGLMVTGGPAEVDAIHAAWAAKGVEVLEPPHDEVFGRTFVIADPDGNLVRVSPVD</sequence>
<dbReference type="OrthoDB" id="9792323at2"/>
<keyword evidence="3" id="KW-1185">Reference proteome</keyword>
<dbReference type="PANTHER" id="PTHR36503:SF1">
    <property type="entry name" value="BLR2520 PROTEIN"/>
    <property type="match status" value="1"/>
</dbReference>
<dbReference type="SUPFAM" id="SSF54593">
    <property type="entry name" value="Glyoxalase/Bleomycin resistance protein/Dihydroxybiphenyl dioxygenase"/>
    <property type="match status" value="1"/>
</dbReference>
<dbReference type="RefSeq" id="WP_158039900.1">
    <property type="nucleotide sequence ID" value="NZ_JACCFV010000001.1"/>
</dbReference>
<comment type="caution">
    <text evidence="2">The sequence shown here is derived from an EMBL/GenBank/DDBJ whole genome shotgun (WGS) entry which is preliminary data.</text>
</comment>
<evidence type="ECO:0000313" key="3">
    <source>
        <dbReference type="Proteomes" id="UP000467240"/>
    </source>
</evidence>
<dbReference type="AlphaFoldDB" id="A0A7J5C0R4"/>
<dbReference type="PANTHER" id="PTHR36503">
    <property type="entry name" value="BLR2520 PROTEIN"/>
    <property type="match status" value="1"/>
</dbReference>
<dbReference type="Gene3D" id="3.30.720.110">
    <property type="match status" value="1"/>
</dbReference>
<dbReference type="Proteomes" id="UP000467240">
    <property type="component" value="Unassembled WGS sequence"/>
</dbReference>
<feature type="domain" description="VOC" evidence="1">
    <location>
        <begin position="3"/>
        <end position="120"/>
    </location>
</feature>
<dbReference type="InterPro" id="IPR029068">
    <property type="entry name" value="Glyas_Bleomycin-R_OHBP_Dase"/>
</dbReference>
<dbReference type="Gene3D" id="3.30.720.120">
    <property type="match status" value="1"/>
</dbReference>
<name>A0A7J5C0R4_9MICO</name>
<protein>
    <submittedName>
        <fullName evidence="2">Glyoxalase</fullName>
    </submittedName>
</protein>
<evidence type="ECO:0000313" key="2">
    <source>
        <dbReference type="EMBL" id="KAB1659400.1"/>
    </source>
</evidence>